<proteinExistence type="predicted"/>
<dbReference type="AlphaFoldDB" id="A0A6B1DEJ5"/>
<dbReference type="InterPro" id="IPR050312">
    <property type="entry name" value="IolE/XylAMocC-like"/>
</dbReference>
<dbReference type="PANTHER" id="PTHR12110:SF41">
    <property type="entry name" value="INOSOSE DEHYDRATASE"/>
    <property type="match status" value="1"/>
</dbReference>
<dbReference type="EMBL" id="VXMH01000118">
    <property type="protein sequence ID" value="MYC97477.1"/>
    <property type="molecule type" value="Genomic_DNA"/>
</dbReference>
<reference evidence="2" key="1">
    <citation type="submission" date="2019-09" db="EMBL/GenBank/DDBJ databases">
        <title>Characterisation of the sponge microbiome using genome-centric metagenomics.</title>
        <authorList>
            <person name="Engelberts J.P."/>
            <person name="Robbins S.J."/>
            <person name="De Goeij J.M."/>
            <person name="Aranda M."/>
            <person name="Bell S.C."/>
            <person name="Webster N.S."/>
        </authorList>
    </citation>
    <scope>NUCLEOTIDE SEQUENCE</scope>
    <source>
        <strain evidence="2">SB0661_bin_32</strain>
    </source>
</reference>
<comment type="caution">
    <text evidence="2">The sequence shown here is derived from an EMBL/GenBank/DDBJ whole genome shotgun (WGS) entry which is preliminary data.</text>
</comment>
<protein>
    <submittedName>
        <fullName evidence="2">TIM barrel protein</fullName>
    </submittedName>
</protein>
<accession>A0A6B1DEJ5</accession>
<dbReference type="InterPro" id="IPR013022">
    <property type="entry name" value="Xyl_isomerase-like_TIM-brl"/>
</dbReference>
<evidence type="ECO:0000313" key="2">
    <source>
        <dbReference type="EMBL" id="MYC97477.1"/>
    </source>
</evidence>
<evidence type="ECO:0000259" key="1">
    <source>
        <dbReference type="Pfam" id="PF01261"/>
    </source>
</evidence>
<gene>
    <name evidence="2" type="ORF">F4X14_21190</name>
</gene>
<dbReference type="Gene3D" id="3.20.20.150">
    <property type="entry name" value="Divalent-metal-dependent TIM barrel enzymes"/>
    <property type="match status" value="1"/>
</dbReference>
<name>A0A6B1DEJ5_9CHLR</name>
<dbReference type="SUPFAM" id="SSF51658">
    <property type="entry name" value="Xylose isomerase-like"/>
    <property type="match status" value="1"/>
</dbReference>
<dbReference type="PANTHER" id="PTHR12110">
    <property type="entry name" value="HYDROXYPYRUVATE ISOMERASE"/>
    <property type="match status" value="1"/>
</dbReference>
<dbReference type="InterPro" id="IPR036237">
    <property type="entry name" value="Xyl_isomerase-like_sf"/>
</dbReference>
<organism evidence="2">
    <name type="scientific">Caldilineaceae bacterium SB0661_bin_32</name>
    <dbReference type="NCBI Taxonomy" id="2605255"/>
    <lineage>
        <taxon>Bacteria</taxon>
        <taxon>Bacillati</taxon>
        <taxon>Chloroflexota</taxon>
        <taxon>Caldilineae</taxon>
        <taxon>Caldilineales</taxon>
        <taxon>Caldilineaceae</taxon>
    </lineage>
</organism>
<feature type="domain" description="Xylose isomerase-like TIM barrel" evidence="1">
    <location>
        <begin position="36"/>
        <end position="283"/>
    </location>
</feature>
<sequence>MAGNLTGHICEERKMKIGHTGITWGIPGDVEQAYRDTAELGYQGFETFASKILDLNGSRPGGYRGLVESFGIPTAAAYCYKDWINPETAAADQENARREADGLRALPGGETLVLQAGPRPADGYAPDQFRRLADALNQIGEYCRQIGLAAGLHPHTGTAIETREDIDTVLGLVDVSLIGFAPDTGQIAKGGSDILEVMRTYRDRIVHVHLKDWNGSYERDADGKEIDRSGYVNYEPIGSGILPIPEIFAILKADGRFGRWVNVELDGTARAPRPPREAARMSRTYLESVLGNSAAWTS</sequence>
<dbReference type="Pfam" id="PF01261">
    <property type="entry name" value="AP_endonuc_2"/>
    <property type="match status" value="1"/>
</dbReference>